<dbReference type="InterPro" id="IPR036291">
    <property type="entry name" value="NAD(P)-bd_dom_sf"/>
</dbReference>
<proteinExistence type="predicted"/>
<feature type="domain" description="NAD-dependent epimerase/dehydratase" evidence="1">
    <location>
        <begin position="6"/>
        <end position="122"/>
    </location>
</feature>
<name>A0ABU8UC09_9ACTN</name>
<evidence type="ECO:0000313" key="2">
    <source>
        <dbReference type="EMBL" id="MEJ8645423.1"/>
    </source>
</evidence>
<organism evidence="2 3">
    <name type="scientific">Streptomyces caledonius</name>
    <dbReference type="NCBI Taxonomy" id="3134107"/>
    <lineage>
        <taxon>Bacteria</taxon>
        <taxon>Bacillati</taxon>
        <taxon>Actinomycetota</taxon>
        <taxon>Actinomycetes</taxon>
        <taxon>Kitasatosporales</taxon>
        <taxon>Streptomycetaceae</taxon>
        <taxon>Streptomyces</taxon>
    </lineage>
</organism>
<dbReference type="PANTHER" id="PTHR48079">
    <property type="entry name" value="PROTEIN YEEZ"/>
    <property type="match status" value="1"/>
</dbReference>
<dbReference type="SUPFAM" id="SSF51735">
    <property type="entry name" value="NAD(P)-binding Rossmann-fold domains"/>
    <property type="match status" value="1"/>
</dbReference>
<dbReference type="PANTHER" id="PTHR48079:SF6">
    <property type="entry name" value="NAD(P)-BINDING DOMAIN-CONTAINING PROTEIN-RELATED"/>
    <property type="match status" value="1"/>
</dbReference>
<keyword evidence="3" id="KW-1185">Reference proteome</keyword>
<dbReference type="Pfam" id="PF01370">
    <property type="entry name" value="Epimerase"/>
    <property type="match status" value="1"/>
</dbReference>
<gene>
    <name evidence="2" type="ORF">WKI68_37805</name>
</gene>
<reference evidence="2 3" key="1">
    <citation type="submission" date="2024-03" db="EMBL/GenBank/DDBJ databases">
        <title>Novel Streptomyces species of biotechnological and ecological value are a feature of Machair soil.</title>
        <authorList>
            <person name="Prole J.R."/>
            <person name="Goodfellow M."/>
            <person name="Allenby N."/>
            <person name="Ward A.C."/>
        </authorList>
    </citation>
    <scope>NUCLEOTIDE SEQUENCE [LARGE SCALE GENOMIC DNA]</scope>
    <source>
        <strain evidence="2 3">MS1.HAVA.3</strain>
    </source>
</reference>
<dbReference type="Gene3D" id="3.40.50.720">
    <property type="entry name" value="NAD(P)-binding Rossmann-like Domain"/>
    <property type="match status" value="1"/>
</dbReference>
<sequence length="128" mass="13209">MTARRIVVTGATGFVGSAVLRRLTEQDPRAVVRAVSRTPPPAASYGGRWVDADLADTASLRGVCDGADVLLSLACYIGPDADRCTAVNSAGTAALVAEARRAGVRRIIQLSTCAVYGPGPHRGRTSAS</sequence>
<dbReference type="InterPro" id="IPR001509">
    <property type="entry name" value="Epimerase_deHydtase"/>
</dbReference>
<comment type="caution">
    <text evidence="2">The sequence shown here is derived from an EMBL/GenBank/DDBJ whole genome shotgun (WGS) entry which is preliminary data.</text>
</comment>
<evidence type="ECO:0000259" key="1">
    <source>
        <dbReference type="Pfam" id="PF01370"/>
    </source>
</evidence>
<dbReference type="EMBL" id="JBBKAM010000004">
    <property type="protein sequence ID" value="MEJ8645423.1"/>
    <property type="molecule type" value="Genomic_DNA"/>
</dbReference>
<dbReference type="InterPro" id="IPR051783">
    <property type="entry name" value="NAD(P)-dependent_oxidoreduct"/>
</dbReference>
<dbReference type="Proteomes" id="UP001382904">
    <property type="component" value="Unassembled WGS sequence"/>
</dbReference>
<accession>A0ABU8UC09</accession>
<protein>
    <submittedName>
        <fullName evidence="2">NAD-dependent epimerase/dehydratase family protein</fullName>
    </submittedName>
</protein>
<evidence type="ECO:0000313" key="3">
    <source>
        <dbReference type="Proteomes" id="UP001382904"/>
    </source>
</evidence>